<evidence type="ECO:0000256" key="5">
    <source>
        <dbReference type="ARBA" id="ARBA00022725"/>
    </source>
</evidence>
<evidence type="ECO:0000313" key="11">
    <source>
        <dbReference type="EMBL" id="CAH4031489.1"/>
    </source>
</evidence>
<dbReference type="AlphaFoldDB" id="A0A9P0TFW1"/>
<comment type="subcellular location">
    <subcellularLocation>
        <location evidence="1 10">Cell membrane</location>
        <topology evidence="1 10">Multi-pass membrane protein</topology>
    </subcellularLocation>
</comment>
<evidence type="ECO:0000256" key="2">
    <source>
        <dbReference type="ARBA" id="ARBA00022475"/>
    </source>
</evidence>
<keyword evidence="6 10" id="KW-1133">Transmembrane helix</keyword>
<dbReference type="GO" id="GO:0005886">
    <property type="term" value="C:plasma membrane"/>
    <property type="evidence" value="ECO:0007669"/>
    <property type="project" value="UniProtKB-SubCell"/>
</dbReference>
<evidence type="ECO:0000256" key="3">
    <source>
        <dbReference type="ARBA" id="ARBA00022606"/>
    </source>
</evidence>
<dbReference type="PANTHER" id="PTHR21137">
    <property type="entry name" value="ODORANT RECEPTOR"/>
    <property type="match status" value="1"/>
</dbReference>
<keyword evidence="5 10" id="KW-0552">Olfaction</keyword>
<dbReference type="GO" id="GO:0005549">
    <property type="term" value="F:odorant binding"/>
    <property type="evidence" value="ECO:0007669"/>
    <property type="project" value="InterPro"/>
</dbReference>
<keyword evidence="12" id="KW-1185">Reference proteome</keyword>
<keyword evidence="2" id="KW-1003">Cell membrane</keyword>
<reference evidence="11" key="1">
    <citation type="submission" date="2022-05" db="EMBL/GenBank/DDBJ databases">
        <authorList>
            <person name="Okamura Y."/>
        </authorList>
    </citation>
    <scope>NUCLEOTIDE SEQUENCE</scope>
</reference>
<organism evidence="11 12">
    <name type="scientific">Pieris brassicae</name>
    <name type="common">White butterfly</name>
    <name type="synonym">Large white butterfly</name>
    <dbReference type="NCBI Taxonomy" id="7116"/>
    <lineage>
        <taxon>Eukaryota</taxon>
        <taxon>Metazoa</taxon>
        <taxon>Ecdysozoa</taxon>
        <taxon>Arthropoda</taxon>
        <taxon>Hexapoda</taxon>
        <taxon>Insecta</taxon>
        <taxon>Pterygota</taxon>
        <taxon>Neoptera</taxon>
        <taxon>Endopterygota</taxon>
        <taxon>Lepidoptera</taxon>
        <taxon>Glossata</taxon>
        <taxon>Ditrysia</taxon>
        <taxon>Papilionoidea</taxon>
        <taxon>Pieridae</taxon>
        <taxon>Pierinae</taxon>
        <taxon>Pieris</taxon>
    </lineage>
</organism>
<keyword evidence="4 10" id="KW-0812">Transmembrane</keyword>
<dbReference type="GO" id="GO:0004984">
    <property type="term" value="F:olfactory receptor activity"/>
    <property type="evidence" value="ECO:0007669"/>
    <property type="project" value="InterPro"/>
</dbReference>
<dbReference type="EMBL" id="CALOZG010000015">
    <property type="protein sequence ID" value="CAH4031489.1"/>
    <property type="molecule type" value="Genomic_DNA"/>
</dbReference>
<dbReference type="InterPro" id="IPR004117">
    <property type="entry name" value="7tm6_olfct_rcpt"/>
</dbReference>
<keyword evidence="7 10" id="KW-0472">Membrane</keyword>
<keyword evidence="3 10" id="KW-0716">Sensory transduction</keyword>
<gene>
    <name evidence="11" type="ORF">PIBRA_LOCUS7977</name>
</gene>
<feature type="transmembrane region" description="Helical" evidence="10">
    <location>
        <begin position="269"/>
        <end position="289"/>
    </location>
</feature>
<feature type="transmembrane region" description="Helical" evidence="10">
    <location>
        <begin position="295"/>
        <end position="317"/>
    </location>
</feature>
<evidence type="ECO:0000256" key="10">
    <source>
        <dbReference type="RuleBase" id="RU351113"/>
    </source>
</evidence>
<keyword evidence="9 10" id="KW-0807">Transducer</keyword>
<evidence type="ECO:0000256" key="9">
    <source>
        <dbReference type="ARBA" id="ARBA00023224"/>
    </source>
</evidence>
<comment type="caution">
    <text evidence="11">The sequence shown here is derived from an EMBL/GenBank/DDBJ whole genome shotgun (WGS) entry which is preliminary data.</text>
</comment>
<dbReference type="Pfam" id="PF02949">
    <property type="entry name" value="7tm_6"/>
    <property type="match status" value="2"/>
</dbReference>
<feature type="transmembrane region" description="Helical" evidence="10">
    <location>
        <begin position="136"/>
        <end position="154"/>
    </location>
</feature>
<comment type="caution">
    <text evidence="10">Lacks conserved residue(s) required for the propagation of feature annotation.</text>
</comment>
<evidence type="ECO:0000256" key="6">
    <source>
        <dbReference type="ARBA" id="ARBA00022989"/>
    </source>
</evidence>
<keyword evidence="8 10" id="KW-0675">Receptor</keyword>
<evidence type="ECO:0000256" key="7">
    <source>
        <dbReference type="ARBA" id="ARBA00023136"/>
    </source>
</evidence>
<name>A0A9P0TFW1_PIEBR</name>
<evidence type="ECO:0000256" key="4">
    <source>
        <dbReference type="ARBA" id="ARBA00022692"/>
    </source>
</evidence>
<protein>
    <recommendedName>
        <fullName evidence="10">Odorant receptor</fullName>
    </recommendedName>
</protein>
<feature type="transmembrane region" description="Helical" evidence="10">
    <location>
        <begin position="74"/>
        <end position="97"/>
    </location>
</feature>
<evidence type="ECO:0000256" key="1">
    <source>
        <dbReference type="ARBA" id="ARBA00004651"/>
    </source>
</evidence>
<evidence type="ECO:0000256" key="8">
    <source>
        <dbReference type="ARBA" id="ARBA00023170"/>
    </source>
</evidence>
<proteinExistence type="inferred from homology"/>
<dbReference type="PANTHER" id="PTHR21137:SF35">
    <property type="entry name" value="ODORANT RECEPTOR 19A-RELATED"/>
    <property type="match status" value="1"/>
</dbReference>
<dbReference type="Proteomes" id="UP001152562">
    <property type="component" value="Unassembled WGS sequence"/>
</dbReference>
<comment type="similarity">
    <text evidence="10">Belongs to the insect chemoreceptor superfamily. Heteromeric odorant receptor channel (TC 1.A.69) family.</text>
</comment>
<accession>A0A9P0TFW1</accession>
<dbReference type="GO" id="GO:0007165">
    <property type="term" value="P:signal transduction"/>
    <property type="evidence" value="ECO:0007669"/>
    <property type="project" value="UniProtKB-KW"/>
</dbReference>
<evidence type="ECO:0000313" key="12">
    <source>
        <dbReference type="Proteomes" id="UP001152562"/>
    </source>
</evidence>
<sequence length="390" mass="44959">MIFVVQTWGDWEAVADAVYVLFTQASLCCKIGVFHINYEGVRELCQQMNNEVFRPTCVVHERILQIRANNIKRLLLCFIGAAQMTCLAWGVAALPLFDNGSRKFPFVMWMPVKSDSSPQYEIGFLFQELTICTSAMIYYGVDSVAFSMVIFACAQMEIIMEKILSVQRVSREHVSHLYVLSIDRNCWYYSDECVSHFGTVVWGNIDKVSEASYLLFTQASVCYKTTVFMMNKNNLKKLIKFMEVGIFAPQTIGHEKFIELVEDTYHANIFFQLSGSVGIICIIGLRIVITEPSSVQFYSMLNYMLTILSQLFLYCWCGNELTSMNIQFRRSLIIAMERMKRPIIFKAGRYIPLSRPTFISIVRYYKLVKLVGELSIENSWKNFSYKALEV</sequence>